<dbReference type="Proteomes" id="UP000859505">
    <property type="component" value="Unassembled WGS sequence"/>
</dbReference>
<feature type="domain" description="Core-binding (CB)" evidence="6">
    <location>
        <begin position="59"/>
        <end position="138"/>
    </location>
</feature>
<dbReference type="CDD" id="cd00796">
    <property type="entry name" value="INT_Rci_Hp1_C"/>
    <property type="match status" value="1"/>
</dbReference>
<dbReference type="GO" id="GO:0003677">
    <property type="term" value="F:DNA binding"/>
    <property type="evidence" value="ECO:0007669"/>
    <property type="project" value="UniProtKB-UniRule"/>
</dbReference>
<reference evidence="7" key="1">
    <citation type="journal article" date="2018" name="Genome Biol.">
        <title>SKESA: strategic k-mer extension for scrupulous assemblies.</title>
        <authorList>
            <person name="Souvorov A."/>
            <person name="Agarwala R."/>
            <person name="Lipman D.J."/>
        </authorList>
    </citation>
    <scope>NUCLEOTIDE SEQUENCE</scope>
    <source>
        <strain evidence="7">OLC2673_Aeromonas</strain>
    </source>
</reference>
<dbReference type="AlphaFoldDB" id="A0AAD3U9G0"/>
<evidence type="ECO:0000313" key="8">
    <source>
        <dbReference type="Proteomes" id="UP000859505"/>
    </source>
</evidence>
<dbReference type="Gene3D" id="1.10.443.10">
    <property type="entry name" value="Intergrase catalytic core"/>
    <property type="match status" value="1"/>
</dbReference>
<reference evidence="7" key="2">
    <citation type="submission" date="2020-01" db="EMBL/GenBank/DDBJ databases">
        <authorList>
            <consortium name="NCBI Pathogen Detection Project"/>
        </authorList>
    </citation>
    <scope>NUCLEOTIDE SEQUENCE</scope>
    <source>
        <strain evidence="7">OLC2673_Aeromonas</strain>
    </source>
</reference>
<evidence type="ECO:0000259" key="5">
    <source>
        <dbReference type="PROSITE" id="PS51898"/>
    </source>
</evidence>
<dbReference type="InterPro" id="IPR044068">
    <property type="entry name" value="CB"/>
</dbReference>
<dbReference type="GO" id="GO:0006310">
    <property type="term" value="P:DNA recombination"/>
    <property type="evidence" value="ECO:0007669"/>
    <property type="project" value="UniProtKB-KW"/>
</dbReference>
<dbReference type="SUPFAM" id="SSF56349">
    <property type="entry name" value="DNA breaking-rejoining enzymes"/>
    <property type="match status" value="1"/>
</dbReference>
<evidence type="ECO:0000313" key="7">
    <source>
        <dbReference type="EMBL" id="HAT6343863.1"/>
    </source>
</evidence>
<keyword evidence="2 4" id="KW-0238">DNA-binding</keyword>
<dbReference type="Pfam" id="PF24624">
    <property type="entry name" value="Int_N"/>
    <property type="match status" value="1"/>
</dbReference>
<evidence type="ECO:0000256" key="2">
    <source>
        <dbReference type="ARBA" id="ARBA00023125"/>
    </source>
</evidence>
<keyword evidence="1" id="KW-0229">DNA integration</keyword>
<keyword evidence="3" id="KW-0233">DNA recombination</keyword>
<dbReference type="PROSITE" id="PS51900">
    <property type="entry name" value="CB"/>
    <property type="match status" value="1"/>
</dbReference>
<evidence type="ECO:0000259" key="6">
    <source>
        <dbReference type="PROSITE" id="PS51900"/>
    </source>
</evidence>
<evidence type="ECO:0000256" key="3">
    <source>
        <dbReference type="ARBA" id="ARBA00023172"/>
    </source>
</evidence>
<feature type="domain" description="Tyr recombinase" evidence="5">
    <location>
        <begin position="160"/>
        <end position="317"/>
    </location>
</feature>
<dbReference type="GO" id="GO:0015074">
    <property type="term" value="P:DNA integration"/>
    <property type="evidence" value="ECO:0007669"/>
    <property type="project" value="UniProtKB-KW"/>
</dbReference>
<comment type="caution">
    <text evidence="7">The sequence shown here is derived from an EMBL/GenBank/DDBJ whole genome shotgun (WGS) entry which is preliminary data.</text>
</comment>
<dbReference type="PANTHER" id="PTHR30349:SF93">
    <property type="entry name" value="FELS-2 PROPHAGE PROTEIN"/>
    <property type="match status" value="1"/>
</dbReference>
<protein>
    <submittedName>
        <fullName evidence="7">Tyrosine-type recombinase/integrase</fullName>
    </submittedName>
</protein>
<evidence type="ECO:0000256" key="4">
    <source>
        <dbReference type="PROSITE-ProRule" id="PRU01248"/>
    </source>
</evidence>
<proteinExistence type="predicted"/>
<evidence type="ECO:0000256" key="1">
    <source>
        <dbReference type="ARBA" id="ARBA00022908"/>
    </source>
</evidence>
<name>A0AAD3U9G0_AERHY</name>
<dbReference type="Pfam" id="PF00589">
    <property type="entry name" value="Phage_integrase"/>
    <property type="match status" value="1"/>
</dbReference>
<dbReference type="InterPro" id="IPR011010">
    <property type="entry name" value="DNA_brk_join_enz"/>
</dbReference>
<dbReference type="PROSITE" id="PS51898">
    <property type="entry name" value="TYR_RECOMBINASE"/>
    <property type="match status" value="1"/>
</dbReference>
<dbReference type="InterPro" id="IPR057084">
    <property type="entry name" value="Int_N"/>
</dbReference>
<organism evidence="7 8">
    <name type="scientific">Aeromonas hydrophila</name>
    <dbReference type="NCBI Taxonomy" id="644"/>
    <lineage>
        <taxon>Bacteria</taxon>
        <taxon>Pseudomonadati</taxon>
        <taxon>Pseudomonadota</taxon>
        <taxon>Gammaproteobacteria</taxon>
        <taxon>Aeromonadales</taxon>
        <taxon>Aeromonadaceae</taxon>
        <taxon>Aeromonas</taxon>
    </lineage>
</organism>
<dbReference type="PANTHER" id="PTHR30349">
    <property type="entry name" value="PHAGE INTEGRASE-RELATED"/>
    <property type="match status" value="1"/>
</dbReference>
<dbReference type="EMBL" id="DACTUL010000009">
    <property type="protein sequence ID" value="HAT6343863.1"/>
    <property type="molecule type" value="Genomic_DNA"/>
</dbReference>
<dbReference type="InterPro" id="IPR013762">
    <property type="entry name" value="Integrase-like_cat_sf"/>
</dbReference>
<dbReference type="InterPro" id="IPR002104">
    <property type="entry name" value="Integrase_catalytic"/>
</dbReference>
<gene>
    <name evidence="7" type="ORF">JAJ28_001578</name>
</gene>
<accession>A0AAD3U9G0</accession>
<dbReference type="InterPro" id="IPR050090">
    <property type="entry name" value="Tyrosine_recombinase_XerCD"/>
</dbReference>
<sequence>MSIKKLDDGRYEVDVRPTGRHGKRIRRKFAKKHEATAFERYVLANQHDKAWIEKPKDARPLSELIQTWWLYHGQNMKWGTTARQTLELVERLMGNPCAFQIDDRAIAVFRSRLLSQGIKASTVNRRLITLGGMFTFLIDAGMYHAPHPLREMKKLREAPTAMSYLSQNEITGLLSRLEGDNRNLAVLCLSTGARWGEAVALRAEHVINQRVMFVATKNGKTRVVPISADVSAQLADGRSGRLFPKVDYLKVRQVLKEVKPDLPQGQASHVLRHTFATHFMANGGNIITLQRILGHANIQQTMTYAHFAPDYLQDAITFNPLRGGVGIG</sequence>